<feature type="transmembrane region" description="Helical" evidence="1">
    <location>
        <begin position="120"/>
        <end position="144"/>
    </location>
</feature>
<keyword evidence="1" id="KW-0472">Membrane</keyword>
<name>A0A7S2JVT4_9STRA</name>
<keyword evidence="1" id="KW-1133">Transmembrane helix</keyword>
<evidence type="ECO:0000313" key="2">
    <source>
        <dbReference type="EMBL" id="CAD9557819.1"/>
    </source>
</evidence>
<evidence type="ECO:0000256" key="1">
    <source>
        <dbReference type="SAM" id="Phobius"/>
    </source>
</evidence>
<accession>A0A7S2JVT4</accession>
<keyword evidence="1" id="KW-0812">Transmembrane</keyword>
<organism evidence="2">
    <name type="scientific">Leptocylindrus danicus</name>
    <dbReference type="NCBI Taxonomy" id="163516"/>
    <lineage>
        <taxon>Eukaryota</taxon>
        <taxon>Sar</taxon>
        <taxon>Stramenopiles</taxon>
        <taxon>Ochrophyta</taxon>
        <taxon>Bacillariophyta</taxon>
        <taxon>Coscinodiscophyceae</taxon>
        <taxon>Chaetocerotophycidae</taxon>
        <taxon>Leptocylindrales</taxon>
        <taxon>Leptocylindraceae</taxon>
        <taxon>Leptocylindrus</taxon>
    </lineage>
</organism>
<dbReference type="InterPro" id="IPR026898">
    <property type="entry name" value="PrsW"/>
</dbReference>
<dbReference type="Pfam" id="PF13367">
    <property type="entry name" value="PrsW-protease"/>
    <property type="match status" value="1"/>
</dbReference>
<feature type="transmembrane region" description="Helical" evidence="1">
    <location>
        <begin position="189"/>
        <end position="211"/>
    </location>
</feature>
<reference evidence="2" key="1">
    <citation type="submission" date="2021-01" db="EMBL/GenBank/DDBJ databases">
        <authorList>
            <person name="Corre E."/>
            <person name="Pelletier E."/>
            <person name="Niang G."/>
            <person name="Scheremetjew M."/>
            <person name="Finn R."/>
            <person name="Kale V."/>
            <person name="Holt S."/>
            <person name="Cochrane G."/>
            <person name="Meng A."/>
            <person name="Brown T."/>
            <person name="Cohen L."/>
        </authorList>
    </citation>
    <scope>NUCLEOTIDE SEQUENCE</scope>
    <source>
        <strain evidence="2">B650</strain>
    </source>
</reference>
<protein>
    <submittedName>
        <fullName evidence="2">Uncharacterized protein</fullName>
    </submittedName>
</protein>
<proteinExistence type="predicted"/>
<dbReference type="AlphaFoldDB" id="A0A7S2JVT4"/>
<feature type="transmembrane region" description="Helical" evidence="1">
    <location>
        <begin position="81"/>
        <end position="100"/>
    </location>
</feature>
<gene>
    <name evidence="2" type="ORF">LDAN0321_LOCUS1298</name>
</gene>
<dbReference type="EMBL" id="HBGY01001930">
    <property type="protein sequence ID" value="CAD9557819.1"/>
    <property type="molecule type" value="Transcribed_RNA"/>
</dbReference>
<feature type="transmembrane region" description="Helical" evidence="1">
    <location>
        <begin position="156"/>
        <end position="177"/>
    </location>
</feature>
<sequence length="243" mass="27407">MASFFERHIYIEIIIGELINAFLVAAVTEELTKYLVYRCVVHPDLMVDEDWLDDNDEVVSADIEIASQHQRQSIAADARDYCGRAACITIAMVCTAVGLACAENVVYVYLAGGTRVEEEIVVLLARSIFPIHALCAAIQSIGVIKRDVERDDTMHLGRITLPAILLHGFFDAVLMIMGVLEELWNAGNFFFDSMAWVTIVVIISAGVIWYYRENRDQKERLLDMQKKREFHEASERGYVAGVL</sequence>
<dbReference type="GO" id="GO:0008233">
    <property type="term" value="F:peptidase activity"/>
    <property type="evidence" value="ECO:0007669"/>
    <property type="project" value="InterPro"/>
</dbReference>